<accession>A0A9N9S0K8</accession>
<evidence type="ECO:0000256" key="12">
    <source>
        <dbReference type="RuleBase" id="RU000679"/>
    </source>
</evidence>
<keyword evidence="7" id="KW-0915">Sodium</keyword>
<keyword evidence="10 12" id="KW-0739">Sodium transport</keyword>
<evidence type="ECO:0000256" key="5">
    <source>
        <dbReference type="ARBA" id="ARBA00022692"/>
    </source>
</evidence>
<dbReference type="GO" id="GO:0005886">
    <property type="term" value="C:plasma membrane"/>
    <property type="evidence" value="ECO:0007669"/>
    <property type="project" value="TreeGrafter"/>
</dbReference>
<comment type="subcellular location">
    <subcellularLocation>
        <location evidence="1">Membrane</location>
        <topology evidence="1">Multi-pass membrane protein</topology>
    </subcellularLocation>
</comment>
<feature type="transmembrane region" description="Helical" evidence="13">
    <location>
        <begin position="73"/>
        <end position="93"/>
    </location>
</feature>
<dbReference type="Pfam" id="PF00858">
    <property type="entry name" value="ASC"/>
    <property type="match status" value="1"/>
</dbReference>
<evidence type="ECO:0000313" key="15">
    <source>
        <dbReference type="Proteomes" id="UP001153620"/>
    </source>
</evidence>
<dbReference type="Gene3D" id="2.60.470.10">
    <property type="entry name" value="Acid-sensing ion channels like domains"/>
    <property type="match status" value="1"/>
</dbReference>
<reference evidence="14" key="2">
    <citation type="submission" date="2022-10" db="EMBL/GenBank/DDBJ databases">
        <authorList>
            <consortium name="ENA_rothamsted_submissions"/>
            <consortium name="culmorum"/>
            <person name="King R."/>
        </authorList>
    </citation>
    <scope>NUCLEOTIDE SEQUENCE</scope>
</reference>
<keyword evidence="11 12" id="KW-0407">Ion channel</keyword>
<keyword evidence="15" id="KW-1185">Reference proteome</keyword>
<evidence type="ECO:0000256" key="13">
    <source>
        <dbReference type="SAM" id="Phobius"/>
    </source>
</evidence>
<keyword evidence="9 13" id="KW-0472">Membrane</keyword>
<reference evidence="14" key="1">
    <citation type="submission" date="2022-01" db="EMBL/GenBank/DDBJ databases">
        <authorList>
            <person name="King R."/>
        </authorList>
    </citation>
    <scope>NUCLEOTIDE SEQUENCE</scope>
</reference>
<feature type="transmembrane region" description="Helical" evidence="13">
    <location>
        <begin position="467"/>
        <end position="494"/>
    </location>
</feature>
<dbReference type="Gene3D" id="1.10.287.770">
    <property type="entry name" value="YojJ-like"/>
    <property type="match status" value="1"/>
</dbReference>
<keyword evidence="4 12" id="KW-0894">Sodium channel</keyword>
<dbReference type="InterPro" id="IPR001873">
    <property type="entry name" value="ENaC"/>
</dbReference>
<evidence type="ECO:0000256" key="10">
    <source>
        <dbReference type="ARBA" id="ARBA00023201"/>
    </source>
</evidence>
<evidence type="ECO:0000256" key="9">
    <source>
        <dbReference type="ARBA" id="ARBA00023136"/>
    </source>
</evidence>
<dbReference type="PANTHER" id="PTHR11690:SF175">
    <property type="entry name" value="PICKPOCKET 13-RELATED"/>
    <property type="match status" value="1"/>
</dbReference>
<sequence length="507" mass="58276">MIIFDRFLCCVKLKLFGKVIGWTGLMISLMIAYATFLVAGGRKSAGQNAPNEVLRHLFNDEVHQQKIGWKKSFARTFWTCFIAISFLLMVRMLRSTIRKGTISTSINLDTSYRDWDNAFPAVSLCLTKGRSTAPIKASVGTSMLREDGGEFKLSMRHYRVMQSLLFVNYQEPTEGISIETCLEMNTTCGMNFDYQRKKLIPHTCEGVMDRVFYMGEEMNCSDIFIPMETEYGTCFVANSLYNKRTDGQENLENFDDLPLRFSNNDYRERSFEFHYRENDFLLYKLFIHTPEELPNGKLESVGLRKIGGMTKFAIKTTEFLNQDDVKYESIEARECRFPFERFDTLNLPYSLNYCRYLKRIQRELETCNCTFPLGLSSNHSMNECGVTNFQCLHDLATATNLEMKTEEGIKRNIGECLVPSCVSMEIVKVGESDFKFGSTTTGSVKIEVVNMPTLRYVRRVTFTKLDMIVQVGGIIGLFFGASVLSILELFYLIYQMFNLKNPSKKGR</sequence>
<keyword evidence="8 12" id="KW-0406">Ion transport</keyword>
<proteinExistence type="inferred from homology"/>
<evidence type="ECO:0000256" key="2">
    <source>
        <dbReference type="ARBA" id="ARBA00007193"/>
    </source>
</evidence>
<dbReference type="PANTHER" id="PTHR11690">
    <property type="entry name" value="AMILORIDE-SENSITIVE SODIUM CHANNEL-RELATED"/>
    <property type="match status" value="1"/>
</dbReference>
<keyword evidence="5 12" id="KW-0812">Transmembrane</keyword>
<dbReference type="Proteomes" id="UP001153620">
    <property type="component" value="Chromosome 3"/>
</dbReference>
<evidence type="ECO:0000256" key="7">
    <source>
        <dbReference type="ARBA" id="ARBA00023053"/>
    </source>
</evidence>
<gene>
    <name evidence="14" type="ORF">CHIRRI_LOCUS9211</name>
</gene>
<evidence type="ECO:0000256" key="8">
    <source>
        <dbReference type="ARBA" id="ARBA00023065"/>
    </source>
</evidence>
<dbReference type="AlphaFoldDB" id="A0A9N9S0K8"/>
<dbReference type="EMBL" id="OU895879">
    <property type="protein sequence ID" value="CAG9806351.1"/>
    <property type="molecule type" value="Genomic_DNA"/>
</dbReference>
<feature type="transmembrane region" description="Helical" evidence="13">
    <location>
        <begin position="20"/>
        <end position="39"/>
    </location>
</feature>
<protein>
    <submittedName>
        <fullName evidence="14">Uncharacterized protein</fullName>
    </submittedName>
</protein>
<organism evidence="14 15">
    <name type="scientific">Chironomus riparius</name>
    <dbReference type="NCBI Taxonomy" id="315576"/>
    <lineage>
        <taxon>Eukaryota</taxon>
        <taxon>Metazoa</taxon>
        <taxon>Ecdysozoa</taxon>
        <taxon>Arthropoda</taxon>
        <taxon>Hexapoda</taxon>
        <taxon>Insecta</taxon>
        <taxon>Pterygota</taxon>
        <taxon>Neoptera</taxon>
        <taxon>Endopterygota</taxon>
        <taxon>Diptera</taxon>
        <taxon>Nematocera</taxon>
        <taxon>Chironomoidea</taxon>
        <taxon>Chironomidae</taxon>
        <taxon>Chironominae</taxon>
        <taxon>Chironomus</taxon>
    </lineage>
</organism>
<evidence type="ECO:0000313" key="14">
    <source>
        <dbReference type="EMBL" id="CAG9806351.1"/>
    </source>
</evidence>
<name>A0A9N9S0K8_9DIPT</name>
<evidence type="ECO:0000256" key="6">
    <source>
        <dbReference type="ARBA" id="ARBA00022989"/>
    </source>
</evidence>
<dbReference type="GO" id="GO:0015280">
    <property type="term" value="F:ligand-gated sodium channel activity"/>
    <property type="evidence" value="ECO:0007669"/>
    <property type="project" value="TreeGrafter"/>
</dbReference>
<dbReference type="OrthoDB" id="7488946at2759"/>
<comment type="similarity">
    <text evidence="2 12">Belongs to the amiloride-sensitive sodium channel (TC 1.A.6) family.</text>
</comment>
<keyword evidence="6 13" id="KW-1133">Transmembrane helix</keyword>
<evidence type="ECO:0000256" key="3">
    <source>
        <dbReference type="ARBA" id="ARBA00022448"/>
    </source>
</evidence>
<keyword evidence="3 12" id="KW-0813">Transport</keyword>
<evidence type="ECO:0000256" key="4">
    <source>
        <dbReference type="ARBA" id="ARBA00022461"/>
    </source>
</evidence>
<evidence type="ECO:0000256" key="11">
    <source>
        <dbReference type="ARBA" id="ARBA00023303"/>
    </source>
</evidence>
<evidence type="ECO:0000256" key="1">
    <source>
        <dbReference type="ARBA" id="ARBA00004141"/>
    </source>
</evidence>